<dbReference type="PROSITE" id="PS50983">
    <property type="entry name" value="FE_B12_PBP"/>
    <property type="match status" value="1"/>
</dbReference>
<comment type="caution">
    <text evidence="7">The sequence shown here is derived from an EMBL/GenBank/DDBJ whole genome shotgun (WGS) entry which is preliminary data.</text>
</comment>
<dbReference type="GO" id="GO:1901678">
    <property type="term" value="P:iron coordination entity transport"/>
    <property type="evidence" value="ECO:0007669"/>
    <property type="project" value="UniProtKB-ARBA"/>
</dbReference>
<dbReference type="InterPro" id="IPR006311">
    <property type="entry name" value="TAT_signal"/>
</dbReference>
<reference evidence="7" key="2">
    <citation type="submission" date="2020-09" db="EMBL/GenBank/DDBJ databases">
        <authorList>
            <person name="Sun Q."/>
            <person name="Zhou Y."/>
        </authorList>
    </citation>
    <scope>NUCLEOTIDE SEQUENCE</scope>
    <source>
        <strain evidence="7">CGMCC 4.7306</strain>
    </source>
</reference>
<evidence type="ECO:0000256" key="5">
    <source>
        <dbReference type="SAM" id="SignalP"/>
    </source>
</evidence>
<evidence type="ECO:0000256" key="4">
    <source>
        <dbReference type="ARBA" id="ARBA00022729"/>
    </source>
</evidence>
<accession>A0A917SCS0</accession>
<comment type="similarity">
    <text evidence="2">Belongs to the bacterial solute-binding protein 8 family.</text>
</comment>
<feature type="domain" description="Fe/B12 periplasmic-binding" evidence="6">
    <location>
        <begin position="61"/>
        <end position="316"/>
    </location>
</feature>
<evidence type="ECO:0000313" key="8">
    <source>
        <dbReference type="Proteomes" id="UP000613840"/>
    </source>
</evidence>
<sequence>MTPTSLTRRGLLTSGLATATVLGLAACSGGKASSATSGKTSGDRQVQTIHGAVQVPADPHRIVPVDFPEVCTLLDLGITPVGRTTYVPSFPAYDTALKGVPKIDNGTDLQLEEIASLRPDLIIGDDWADAKQQRAPYAKLEAIAPTALFTWEQAAGNWPDLAANTAAALGRTAQLKSLQGKYNAKAAMIKSNYADVLSRTTWDLIDCSKGVWDLYSANSSHGKVLAHAGVRLGAGGTQTSGYVQYSLEQLAKLAKTDIIITNTASVPLLKKQSLFTSLPAVKAGRVYTTDLFFPASYGIASALLDVVSSICTKNQA</sequence>
<dbReference type="RefSeq" id="WP_188896566.1">
    <property type="nucleotide sequence ID" value="NZ_BMMZ01000009.1"/>
</dbReference>
<dbReference type="PROSITE" id="PS51318">
    <property type="entry name" value="TAT"/>
    <property type="match status" value="1"/>
</dbReference>
<feature type="signal peptide" evidence="5">
    <location>
        <begin position="1"/>
        <end position="19"/>
    </location>
</feature>
<gene>
    <name evidence="7" type="ORF">GCM10011575_33930</name>
</gene>
<dbReference type="EMBL" id="BMMZ01000009">
    <property type="protein sequence ID" value="GGL72867.1"/>
    <property type="molecule type" value="Genomic_DNA"/>
</dbReference>
<keyword evidence="8" id="KW-1185">Reference proteome</keyword>
<proteinExistence type="inferred from homology"/>
<keyword evidence="3" id="KW-0813">Transport</keyword>
<evidence type="ECO:0000313" key="7">
    <source>
        <dbReference type="EMBL" id="GGL72867.1"/>
    </source>
</evidence>
<dbReference type="Pfam" id="PF01497">
    <property type="entry name" value="Peripla_BP_2"/>
    <property type="match status" value="1"/>
</dbReference>
<keyword evidence="4 5" id="KW-0732">Signal</keyword>
<dbReference type="PANTHER" id="PTHR30532:SF1">
    <property type="entry name" value="IRON(3+)-HYDROXAMATE-BINDING PROTEIN FHUD"/>
    <property type="match status" value="1"/>
</dbReference>
<dbReference type="InterPro" id="IPR002491">
    <property type="entry name" value="ABC_transptr_periplasmic_BD"/>
</dbReference>
<evidence type="ECO:0000256" key="3">
    <source>
        <dbReference type="ARBA" id="ARBA00022448"/>
    </source>
</evidence>
<protein>
    <submittedName>
        <fullName evidence="7">Iron siderophore-binding protein</fullName>
    </submittedName>
</protein>
<reference evidence="7" key="1">
    <citation type="journal article" date="2014" name="Int. J. Syst. Evol. Microbiol.">
        <title>Complete genome sequence of Corynebacterium casei LMG S-19264T (=DSM 44701T), isolated from a smear-ripened cheese.</title>
        <authorList>
            <consortium name="US DOE Joint Genome Institute (JGI-PGF)"/>
            <person name="Walter F."/>
            <person name="Albersmeier A."/>
            <person name="Kalinowski J."/>
            <person name="Ruckert C."/>
        </authorList>
    </citation>
    <scope>NUCLEOTIDE SEQUENCE</scope>
    <source>
        <strain evidence="7">CGMCC 4.7306</strain>
    </source>
</reference>
<evidence type="ECO:0000256" key="2">
    <source>
        <dbReference type="ARBA" id="ARBA00008814"/>
    </source>
</evidence>
<comment type="subcellular location">
    <subcellularLocation>
        <location evidence="1">Cell envelope</location>
    </subcellularLocation>
</comment>
<organism evidence="7 8">
    <name type="scientific">Microlunatus endophyticus</name>
    <dbReference type="NCBI Taxonomy" id="1716077"/>
    <lineage>
        <taxon>Bacteria</taxon>
        <taxon>Bacillati</taxon>
        <taxon>Actinomycetota</taxon>
        <taxon>Actinomycetes</taxon>
        <taxon>Propionibacteriales</taxon>
        <taxon>Propionibacteriaceae</taxon>
        <taxon>Microlunatus</taxon>
    </lineage>
</organism>
<dbReference type="PANTHER" id="PTHR30532">
    <property type="entry name" value="IRON III DICITRATE-BINDING PERIPLASMIC PROTEIN"/>
    <property type="match status" value="1"/>
</dbReference>
<dbReference type="SUPFAM" id="SSF53807">
    <property type="entry name" value="Helical backbone' metal receptor"/>
    <property type="match status" value="1"/>
</dbReference>
<evidence type="ECO:0000256" key="1">
    <source>
        <dbReference type="ARBA" id="ARBA00004196"/>
    </source>
</evidence>
<dbReference type="Gene3D" id="3.40.50.1980">
    <property type="entry name" value="Nitrogenase molybdenum iron protein domain"/>
    <property type="match status" value="2"/>
</dbReference>
<dbReference type="AlphaFoldDB" id="A0A917SCS0"/>
<name>A0A917SCS0_9ACTN</name>
<dbReference type="InterPro" id="IPR051313">
    <property type="entry name" value="Bact_iron-sidero_bind"/>
</dbReference>
<evidence type="ECO:0000259" key="6">
    <source>
        <dbReference type="PROSITE" id="PS50983"/>
    </source>
</evidence>
<dbReference type="Proteomes" id="UP000613840">
    <property type="component" value="Unassembled WGS sequence"/>
</dbReference>
<dbReference type="GO" id="GO:0030288">
    <property type="term" value="C:outer membrane-bounded periplasmic space"/>
    <property type="evidence" value="ECO:0007669"/>
    <property type="project" value="TreeGrafter"/>
</dbReference>
<feature type="chain" id="PRO_5038889778" evidence="5">
    <location>
        <begin position="20"/>
        <end position="316"/>
    </location>
</feature>